<organism evidence="3 4">
    <name type="scientific">Folsomia candida</name>
    <name type="common">Springtail</name>
    <dbReference type="NCBI Taxonomy" id="158441"/>
    <lineage>
        <taxon>Eukaryota</taxon>
        <taxon>Metazoa</taxon>
        <taxon>Ecdysozoa</taxon>
        <taxon>Arthropoda</taxon>
        <taxon>Hexapoda</taxon>
        <taxon>Collembola</taxon>
        <taxon>Entomobryomorpha</taxon>
        <taxon>Isotomoidea</taxon>
        <taxon>Isotomidae</taxon>
        <taxon>Proisotominae</taxon>
        <taxon>Folsomia</taxon>
    </lineage>
</organism>
<keyword evidence="4" id="KW-1185">Reference proteome</keyword>
<name>A0A226F496_FOLCA</name>
<dbReference type="InterPro" id="IPR037393">
    <property type="entry name" value="Bud22/SRFB1"/>
</dbReference>
<feature type="compositionally biased region" description="Basic and acidic residues" evidence="2">
    <location>
        <begin position="156"/>
        <end position="168"/>
    </location>
</feature>
<dbReference type="OMA" id="ANADWRI"/>
<feature type="compositionally biased region" description="Low complexity" evidence="2">
    <location>
        <begin position="231"/>
        <end position="240"/>
    </location>
</feature>
<evidence type="ECO:0000256" key="1">
    <source>
        <dbReference type="SAM" id="Coils"/>
    </source>
</evidence>
<evidence type="ECO:0000256" key="2">
    <source>
        <dbReference type="SAM" id="MobiDB-lite"/>
    </source>
</evidence>
<dbReference type="GO" id="GO:0030686">
    <property type="term" value="C:90S preribosome"/>
    <property type="evidence" value="ECO:0007669"/>
    <property type="project" value="TreeGrafter"/>
</dbReference>
<feature type="coiled-coil region" evidence="1">
    <location>
        <begin position="40"/>
        <end position="80"/>
    </location>
</feature>
<feature type="compositionally biased region" description="Polar residues" evidence="2">
    <location>
        <begin position="172"/>
        <end position="186"/>
    </location>
</feature>
<gene>
    <name evidence="3" type="ORF">Fcan01_02910</name>
</gene>
<feature type="compositionally biased region" description="Basic and acidic residues" evidence="2">
    <location>
        <begin position="214"/>
        <end position="229"/>
    </location>
</feature>
<feature type="region of interest" description="Disordered" evidence="2">
    <location>
        <begin position="156"/>
        <end position="303"/>
    </location>
</feature>
<dbReference type="Proteomes" id="UP000198287">
    <property type="component" value="Unassembled WGS sequence"/>
</dbReference>
<evidence type="ECO:0000313" key="3">
    <source>
        <dbReference type="EMBL" id="OXA64615.1"/>
    </source>
</evidence>
<reference evidence="3 4" key="1">
    <citation type="submission" date="2015-12" db="EMBL/GenBank/DDBJ databases">
        <title>The genome of Folsomia candida.</title>
        <authorList>
            <person name="Faddeeva A."/>
            <person name="Derks M.F."/>
            <person name="Anvar Y."/>
            <person name="Smit S."/>
            <person name="Van Straalen N."/>
            <person name="Roelofs D."/>
        </authorList>
    </citation>
    <scope>NUCLEOTIDE SEQUENCE [LARGE SCALE GENOMIC DNA]</scope>
    <source>
        <strain evidence="3 4">VU population</strain>
        <tissue evidence="3">Whole body</tissue>
    </source>
</reference>
<dbReference type="GO" id="GO:0030490">
    <property type="term" value="P:maturation of SSU-rRNA"/>
    <property type="evidence" value="ECO:0007669"/>
    <property type="project" value="TreeGrafter"/>
</dbReference>
<keyword evidence="1" id="KW-0175">Coiled coil</keyword>
<feature type="region of interest" description="Disordered" evidence="2">
    <location>
        <begin position="330"/>
        <end position="475"/>
    </location>
</feature>
<dbReference type="GO" id="GO:0005634">
    <property type="term" value="C:nucleus"/>
    <property type="evidence" value="ECO:0007669"/>
    <property type="project" value="TreeGrafter"/>
</dbReference>
<dbReference type="EMBL" id="LNIX01000001">
    <property type="protein sequence ID" value="OXA64615.1"/>
    <property type="molecule type" value="Genomic_DNA"/>
</dbReference>
<protein>
    <submittedName>
        <fullName evidence="3">Serum response factor-binding protein 1</fullName>
    </submittedName>
</protein>
<sequence>MGDDADGKVKRPVELTKKQELNNHIVLMRKVVRTARVHIINKLTKDIKKLKERKGDEKALEKTKRKIERFLQEIQVIKHLQEDKISIFSLQDKTKLEQVLQNPQSSTQDRALSRFSHHKLIQTEVSKYKTHNPYWELQIPVLLERSKDKRRRINKKLTEREAEREAGKNKNKNPNTIGGESLSSNNETDEESERNLDINDSDSEESVDQEESEREDKASKVNIKTEKKSSKPNPSKKTNPVSATEHNKVVKNNKKSTKSVEKPNNKKPPVPERNISKSVGTLKVQHLKDLTDLENSETFKPTEVKLTVDDLSHVPKLRIKSSFFVGGVDEAVEEPHEQQDLEKKRGSSDFQKNRQHNSSSEFKPVFKKGKLVNRPAAQGFKGGARNPPSARGKNTRYFDSKGRGGSDGGDSNLTPLGNRSDFKKNDRLPHAILNQKVATAEQSEKLHPSWEAKKRQQPILSAFKGKKTKFDNDDE</sequence>
<feature type="compositionally biased region" description="Acidic residues" evidence="2">
    <location>
        <begin position="199"/>
        <end position="213"/>
    </location>
</feature>
<proteinExistence type="predicted"/>
<dbReference type="PANTHER" id="PTHR23325:SF1">
    <property type="entry name" value="SERUM RESPONSE FACTOR-BINDING PROTEIN 1"/>
    <property type="match status" value="1"/>
</dbReference>
<comment type="caution">
    <text evidence="3">The sequence shown here is derived from an EMBL/GenBank/DDBJ whole genome shotgun (WGS) entry which is preliminary data.</text>
</comment>
<dbReference type="OrthoDB" id="3364872at2759"/>
<feature type="compositionally biased region" description="Basic and acidic residues" evidence="2">
    <location>
        <begin position="420"/>
        <end position="429"/>
    </location>
</feature>
<feature type="compositionally biased region" description="Basic and acidic residues" evidence="2">
    <location>
        <begin position="333"/>
        <end position="347"/>
    </location>
</feature>
<accession>A0A226F496</accession>
<dbReference type="PANTHER" id="PTHR23325">
    <property type="entry name" value="SERUM RESPONSE FACTOR-BINDING"/>
    <property type="match status" value="1"/>
</dbReference>
<evidence type="ECO:0000313" key="4">
    <source>
        <dbReference type="Proteomes" id="UP000198287"/>
    </source>
</evidence>
<feature type="compositionally biased region" description="Basic and acidic residues" evidence="2">
    <location>
        <begin position="442"/>
        <end position="454"/>
    </location>
</feature>
<dbReference type="AlphaFoldDB" id="A0A226F496"/>
<dbReference type="STRING" id="158441.A0A226F496"/>